<name>A0A314KH29_NICAT</name>
<sequence length="86" mass="9652">MSIADSTYPFYLHSSNSLVNSIFDEKGYGDCHRSILFALPDKNNDGFIDGTILQPNISAEFLQVLDTLQRYDNILAVEHALKEDNA</sequence>
<dbReference type="EMBL" id="MJEQ01001988">
    <property type="protein sequence ID" value="OIT28671.1"/>
    <property type="molecule type" value="Genomic_DNA"/>
</dbReference>
<evidence type="ECO:0000313" key="1">
    <source>
        <dbReference type="EMBL" id="OIT28671.1"/>
    </source>
</evidence>
<dbReference type="Proteomes" id="UP000187609">
    <property type="component" value="Unassembled WGS sequence"/>
</dbReference>
<reference evidence="1" key="1">
    <citation type="submission" date="2016-11" db="EMBL/GenBank/DDBJ databases">
        <title>The genome of Nicotiana attenuata.</title>
        <authorList>
            <person name="Xu S."/>
            <person name="Brockmoeller T."/>
            <person name="Gaquerel E."/>
            <person name="Navarro A."/>
            <person name="Kuhl H."/>
            <person name="Gase K."/>
            <person name="Ling Z."/>
            <person name="Zhou W."/>
            <person name="Kreitzer C."/>
            <person name="Stanke M."/>
            <person name="Tang H."/>
            <person name="Lyons E."/>
            <person name="Pandey P."/>
            <person name="Pandey S.P."/>
            <person name="Timmermann B."/>
            <person name="Baldwin I.T."/>
        </authorList>
    </citation>
    <scope>NUCLEOTIDE SEQUENCE [LARGE SCALE GENOMIC DNA]</scope>
    <source>
        <strain evidence="1">UT</strain>
    </source>
</reference>
<proteinExistence type="predicted"/>
<accession>A0A314KH29</accession>
<dbReference type="Gramene" id="OIT28671">
    <property type="protein sequence ID" value="OIT28671"/>
    <property type="gene ID" value="A4A49_52151"/>
</dbReference>
<dbReference type="AlphaFoldDB" id="A0A314KH29"/>
<organism evidence="1 2">
    <name type="scientific">Nicotiana attenuata</name>
    <name type="common">Coyote tobacco</name>
    <dbReference type="NCBI Taxonomy" id="49451"/>
    <lineage>
        <taxon>Eukaryota</taxon>
        <taxon>Viridiplantae</taxon>
        <taxon>Streptophyta</taxon>
        <taxon>Embryophyta</taxon>
        <taxon>Tracheophyta</taxon>
        <taxon>Spermatophyta</taxon>
        <taxon>Magnoliopsida</taxon>
        <taxon>eudicotyledons</taxon>
        <taxon>Gunneridae</taxon>
        <taxon>Pentapetalae</taxon>
        <taxon>asterids</taxon>
        <taxon>lamiids</taxon>
        <taxon>Solanales</taxon>
        <taxon>Solanaceae</taxon>
        <taxon>Nicotianoideae</taxon>
        <taxon>Nicotianeae</taxon>
        <taxon>Nicotiana</taxon>
    </lineage>
</organism>
<keyword evidence="2" id="KW-1185">Reference proteome</keyword>
<evidence type="ECO:0000313" key="2">
    <source>
        <dbReference type="Proteomes" id="UP000187609"/>
    </source>
</evidence>
<gene>
    <name evidence="1" type="ORF">A4A49_52151</name>
</gene>
<comment type="caution">
    <text evidence="1">The sequence shown here is derived from an EMBL/GenBank/DDBJ whole genome shotgun (WGS) entry which is preliminary data.</text>
</comment>
<protein>
    <submittedName>
        <fullName evidence="1">Uncharacterized protein</fullName>
    </submittedName>
</protein>